<dbReference type="Gene3D" id="3.40.50.300">
    <property type="entry name" value="P-loop containing nucleotide triphosphate hydrolases"/>
    <property type="match status" value="1"/>
</dbReference>
<dbReference type="OrthoDB" id="3237462at2"/>
<comment type="caution">
    <text evidence="2">The sequence shown here is derived from an EMBL/GenBank/DDBJ whole genome shotgun (WGS) entry which is preliminary data.</text>
</comment>
<protein>
    <submittedName>
        <fullName evidence="2">Conserved domain protein</fullName>
    </submittedName>
</protein>
<keyword evidence="3" id="KW-1185">Reference proteome</keyword>
<accession>A0A402BYZ3</accession>
<dbReference type="EMBL" id="BHYM01000002">
    <property type="protein sequence ID" value="GCE36563.1"/>
    <property type="molecule type" value="Genomic_DNA"/>
</dbReference>
<dbReference type="GO" id="GO:0005524">
    <property type="term" value="F:ATP binding"/>
    <property type="evidence" value="ECO:0007669"/>
    <property type="project" value="InterPro"/>
</dbReference>
<dbReference type="GO" id="GO:0006302">
    <property type="term" value="P:double-strand break repair"/>
    <property type="evidence" value="ECO:0007669"/>
    <property type="project" value="InterPro"/>
</dbReference>
<evidence type="ECO:0000313" key="2">
    <source>
        <dbReference type="EMBL" id="GCE36563.1"/>
    </source>
</evidence>
<feature type="domain" description="ATPase AAA-type core" evidence="1">
    <location>
        <begin position="92"/>
        <end position="337"/>
    </location>
</feature>
<dbReference type="Pfam" id="PF13304">
    <property type="entry name" value="AAA_21"/>
    <property type="match status" value="1"/>
</dbReference>
<reference evidence="2 3" key="1">
    <citation type="submission" date="2018-11" db="EMBL/GenBank/DDBJ databases">
        <title>Microbial catabolism of amino acid.</title>
        <authorList>
            <person name="Hibi M."/>
            <person name="Ogawa J."/>
        </authorList>
    </citation>
    <scope>NUCLEOTIDE SEQUENCE [LARGE SCALE GENOMIC DNA]</scope>
    <source>
        <strain evidence="2 3">C31-06</strain>
    </source>
</reference>
<dbReference type="RefSeq" id="WP_124389452.1">
    <property type="nucleotide sequence ID" value="NZ_BHYM01000002.1"/>
</dbReference>
<dbReference type="InterPro" id="IPR003959">
    <property type="entry name" value="ATPase_AAA_core"/>
</dbReference>
<gene>
    <name evidence="2" type="ORF">Rhow_001929</name>
</gene>
<proteinExistence type="predicted"/>
<name>A0A402BYZ3_RHOWR</name>
<sequence length="551" mass="61523">MSKNLAFRHCVGADAGAGTGVSTISALAHFLAIVEEPIRRIDRYDSHMTPTKDKRVDRWRQLLSNPADYQISRIEVVESNVFASQTIDLSRMTAIVGPHGSGKTHLLRMIDAAFGYESNTSTPPFSADSHYLHKEATSGLSGKLRVTVYHNNQTITRDINLSDSRSQRAESWNDAFPDPFGTWYARAHEAFSDLQMYYQENYYVHSQLESKKTEVLQYSAEDLRGLTNILFKSYDKVEVHTVFTDSGEYETGSEMPHVLGEIGGRKFDLTMMSSGEIWVHFLLGWHTHRAAHEPVLIDEPESFLAARGHRSLVDEIARRSLRRNNQVILATHSADILSRFPTENTRICLPGPSGVQVVTADSYVHIRDSIGLETNVRAVVLVEDEFARRVLLQICTLLDPTLPREIDIVISCGQSEVISGVRALLNSEKIPHVGVLDGDARGQSSKTIGDRCFYLPGQGSPEAELSMVASTYPDTVGFRLGRSKIDIQSALAACYGIDHQYWPSRFARQLGHDEGAVLHALVSVWLSDDKPNHEASLTLQGIRSFVDKDRR</sequence>
<organism evidence="2 3">
    <name type="scientific">Rhodococcus wratislaviensis</name>
    <name type="common">Tsukamurella wratislaviensis</name>
    <dbReference type="NCBI Taxonomy" id="44752"/>
    <lineage>
        <taxon>Bacteria</taxon>
        <taxon>Bacillati</taxon>
        <taxon>Actinomycetota</taxon>
        <taxon>Actinomycetes</taxon>
        <taxon>Mycobacteriales</taxon>
        <taxon>Nocardiaceae</taxon>
        <taxon>Rhodococcus</taxon>
    </lineage>
</organism>
<evidence type="ECO:0000259" key="1">
    <source>
        <dbReference type="Pfam" id="PF13304"/>
    </source>
</evidence>
<dbReference type="InterPro" id="IPR051396">
    <property type="entry name" value="Bact_Antivir_Def_Nuclease"/>
</dbReference>
<dbReference type="AlphaFoldDB" id="A0A402BYZ3"/>
<dbReference type="PANTHER" id="PTHR43581:SF2">
    <property type="entry name" value="EXCINUCLEASE ATPASE SUBUNIT"/>
    <property type="match status" value="1"/>
</dbReference>
<dbReference type="GO" id="GO:0016887">
    <property type="term" value="F:ATP hydrolysis activity"/>
    <property type="evidence" value="ECO:0007669"/>
    <property type="project" value="InterPro"/>
</dbReference>
<evidence type="ECO:0000313" key="3">
    <source>
        <dbReference type="Proteomes" id="UP000287519"/>
    </source>
</evidence>
<dbReference type="SUPFAM" id="SSF52540">
    <property type="entry name" value="P-loop containing nucleoside triphosphate hydrolases"/>
    <property type="match status" value="1"/>
</dbReference>
<dbReference type="PANTHER" id="PTHR43581">
    <property type="entry name" value="ATP/GTP PHOSPHATASE"/>
    <property type="match status" value="1"/>
</dbReference>
<dbReference type="InterPro" id="IPR027417">
    <property type="entry name" value="P-loop_NTPase"/>
</dbReference>
<dbReference type="Proteomes" id="UP000287519">
    <property type="component" value="Unassembled WGS sequence"/>
</dbReference>